<evidence type="ECO:0000256" key="5">
    <source>
        <dbReference type="ARBA" id="ARBA00023136"/>
    </source>
</evidence>
<dbReference type="PANTHER" id="PTHR11266">
    <property type="entry name" value="PEROXISOMAL MEMBRANE PROTEIN 2, PXMP2 MPV17"/>
    <property type="match status" value="1"/>
</dbReference>
<evidence type="ECO:0000313" key="8">
    <source>
        <dbReference type="Proteomes" id="UP000186817"/>
    </source>
</evidence>
<keyword evidence="3" id="KW-0812">Transmembrane</keyword>
<sequence>MTFQFALKAMACWDNSGSIPPTVLKLSEKIFAFTSAAAAAETRLGAVYVAAFSFKAAETTASAAARLLLTAPAGLQFMADTDCSPDSSAALLPLPSASEAAFSGGRVLPVGWCTATRRTSRQTLLLASDLPAVQSAAFPSALINLAKPLVDYRFRYLFRVAVQHPMVQPSYGIHVWVLSLLDDNWNMVAQRGDLGAYALVGELTLSVETTSLLLSSPGRPEEGNLTVHFQLSLAVEGGDLLFRLASGFRFPLLRHFSAPGSSAPAGENATTTATTTTATHTGEPEVRCSVYPAPGLVVLTATCDPQAGELRLTTERLQAGRKRRVPQSVKKLVQQMSAAFAHSVAVSSGTFFLADSAAQLAERCSKGASNRDTGIQAGRDIYELTSDYSLARALRYAFVGGLVMAPMFHVWYQIIERVFPGRRLWYQKLLLESCTIAPVYLACNMTATASLKTLGVFEAAGGSVQQLREEVQSKLSTDFPRLYFNALTVVPIYQAVNYRFVPLRYRMFWLNGCQLFWNIWVSHRVARDVEHR</sequence>
<dbReference type="EMBL" id="LSRX01001054">
    <property type="protein sequence ID" value="OLP84265.1"/>
    <property type="molecule type" value="Genomic_DNA"/>
</dbReference>
<evidence type="ECO:0000313" key="7">
    <source>
        <dbReference type="EMBL" id="OLP84265.1"/>
    </source>
</evidence>
<dbReference type="Proteomes" id="UP000186817">
    <property type="component" value="Unassembled WGS sequence"/>
</dbReference>
<evidence type="ECO:0000256" key="4">
    <source>
        <dbReference type="ARBA" id="ARBA00022989"/>
    </source>
</evidence>
<evidence type="ECO:0000256" key="6">
    <source>
        <dbReference type="SAM" id="MobiDB-lite"/>
    </source>
</evidence>
<evidence type="ECO:0000256" key="1">
    <source>
        <dbReference type="ARBA" id="ARBA00004141"/>
    </source>
</evidence>
<evidence type="ECO:0000256" key="3">
    <source>
        <dbReference type="ARBA" id="ARBA00022692"/>
    </source>
</evidence>
<dbReference type="OrthoDB" id="310747at2759"/>
<dbReference type="GO" id="GO:0016020">
    <property type="term" value="C:membrane"/>
    <property type="evidence" value="ECO:0007669"/>
    <property type="project" value="UniProtKB-SubCell"/>
</dbReference>
<dbReference type="InterPro" id="IPR007248">
    <property type="entry name" value="Mpv17_PMP22"/>
</dbReference>
<dbReference type="Pfam" id="PF04117">
    <property type="entry name" value="Mpv17_PMP22"/>
    <property type="match status" value="1"/>
</dbReference>
<evidence type="ECO:0000256" key="2">
    <source>
        <dbReference type="ARBA" id="ARBA00006824"/>
    </source>
</evidence>
<keyword evidence="4" id="KW-1133">Transmembrane helix</keyword>
<name>A0A1Q9CMY3_SYMMI</name>
<keyword evidence="8" id="KW-1185">Reference proteome</keyword>
<proteinExistence type="inferred from homology"/>
<comment type="similarity">
    <text evidence="2">Belongs to the peroxisomal membrane protein PXMP2/4 family.</text>
</comment>
<reference evidence="7 8" key="1">
    <citation type="submission" date="2016-02" db="EMBL/GenBank/DDBJ databases">
        <title>Genome analysis of coral dinoflagellate symbionts highlights evolutionary adaptations to a symbiotic lifestyle.</title>
        <authorList>
            <person name="Aranda M."/>
            <person name="Li Y."/>
            <person name="Liew Y.J."/>
            <person name="Baumgarten S."/>
            <person name="Simakov O."/>
            <person name="Wilson M."/>
            <person name="Piel J."/>
            <person name="Ashoor H."/>
            <person name="Bougouffa S."/>
            <person name="Bajic V.B."/>
            <person name="Ryu T."/>
            <person name="Ravasi T."/>
            <person name="Bayer T."/>
            <person name="Micklem G."/>
            <person name="Kim H."/>
            <person name="Bhak J."/>
            <person name="Lajeunesse T.C."/>
            <person name="Voolstra C.R."/>
        </authorList>
    </citation>
    <scope>NUCLEOTIDE SEQUENCE [LARGE SCALE GENOMIC DNA]</scope>
    <source>
        <strain evidence="7 8">CCMP2467</strain>
    </source>
</reference>
<organism evidence="7 8">
    <name type="scientific">Symbiodinium microadriaticum</name>
    <name type="common">Dinoflagellate</name>
    <name type="synonym">Zooxanthella microadriatica</name>
    <dbReference type="NCBI Taxonomy" id="2951"/>
    <lineage>
        <taxon>Eukaryota</taxon>
        <taxon>Sar</taxon>
        <taxon>Alveolata</taxon>
        <taxon>Dinophyceae</taxon>
        <taxon>Suessiales</taxon>
        <taxon>Symbiodiniaceae</taxon>
        <taxon>Symbiodinium</taxon>
    </lineage>
</organism>
<dbReference type="AlphaFoldDB" id="A0A1Q9CMY3"/>
<comment type="caution">
    <text evidence="7">The sequence shown here is derived from an EMBL/GenBank/DDBJ whole genome shotgun (WGS) entry which is preliminary data.</text>
</comment>
<protein>
    <submittedName>
        <fullName evidence="7">Protein Mpv17</fullName>
    </submittedName>
</protein>
<accession>A0A1Q9CMY3</accession>
<feature type="region of interest" description="Disordered" evidence="6">
    <location>
        <begin position="260"/>
        <end position="282"/>
    </location>
</feature>
<dbReference type="GO" id="GO:0005737">
    <property type="term" value="C:cytoplasm"/>
    <property type="evidence" value="ECO:0007669"/>
    <property type="project" value="TreeGrafter"/>
</dbReference>
<keyword evidence="5" id="KW-0472">Membrane</keyword>
<gene>
    <name evidence="7" type="primary">mpv17</name>
    <name evidence="7" type="ORF">AK812_SmicGene34869</name>
</gene>
<dbReference type="PANTHER" id="PTHR11266:SF17">
    <property type="entry name" value="PROTEIN MPV17"/>
    <property type="match status" value="1"/>
</dbReference>
<feature type="compositionally biased region" description="Low complexity" evidence="6">
    <location>
        <begin position="269"/>
        <end position="281"/>
    </location>
</feature>
<comment type="subcellular location">
    <subcellularLocation>
        <location evidence="1">Membrane</location>
        <topology evidence="1">Multi-pass membrane protein</topology>
    </subcellularLocation>
</comment>